<dbReference type="RefSeq" id="XP_007511659.1">
    <property type="nucleotide sequence ID" value="XM_007511597.1"/>
</dbReference>
<accession>K8EZ44</accession>
<reference evidence="2 3" key="1">
    <citation type="submission" date="2011-10" db="EMBL/GenBank/DDBJ databases">
        <authorList>
            <person name="Genoscope - CEA"/>
        </authorList>
    </citation>
    <scope>NUCLEOTIDE SEQUENCE [LARGE SCALE GENOMIC DNA]</scope>
    <source>
        <strain evidence="2 3">RCC 1105</strain>
    </source>
</reference>
<proteinExistence type="predicted"/>
<feature type="region of interest" description="Disordered" evidence="1">
    <location>
        <begin position="250"/>
        <end position="319"/>
    </location>
</feature>
<dbReference type="KEGG" id="bpg:Bathy08g00780"/>
<evidence type="ECO:0000313" key="3">
    <source>
        <dbReference type="Proteomes" id="UP000198341"/>
    </source>
</evidence>
<gene>
    <name evidence="2" type="ORF">Bathy08g00780</name>
</gene>
<dbReference type="Proteomes" id="UP000198341">
    <property type="component" value="Chromosome 8"/>
</dbReference>
<name>K8EZ44_9CHLO</name>
<dbReference type="AlphaFoldDB" id="K8EZ44"/>
<dbReference type="GeneID" id="19014057"/>
<protein>
    <recommendedName>
        <fullName evidence="4">BAR domain-containing protein</fullName>
    </recommendedName>
</protein>
<evidence type="ECO:0008006" key="4">
    <source>
        <dbReference type="Google" id="ProtNLM"/>
    </source>
</evidence>
<feature type="compositionally biased region" description="Acidic residues" evidence="1">
    <location>
        <begin position="300"/>
        <end position="309"/>
    </location>
</feature>
<evidence type="ECO:0000313" key="2">
    <source>
        <dbReference type="EMBL" id="CCO17780.1"/>
    </source>
</evidence>
<sequence length="319" mass="36606">MRLTRFSVSLFVQVYAVEIIRDVAHTLKRNGESFIRHQRLASLKSEKFASELQAISNRANSSGIDIGNIEKNKKNYDLLNDVLHINGFLNAVSYSLNETSKEYGNFLDKFEHQLSDVVAKMELSFARKLKGAFDEHEKVFNQLAPCREKLAKLHQLPEEKQESPGKAKEIDRYEILENKRESQLKGTTSMLLDRCKCFLRENEPRVRMAIFAYKVAEYDTYVKMADSIKQIASEREDGIEELKKMVEEYEDTSKHAVPRLLPPKEERQDEQPPPSIEEPKTPGPKTPGIEDRKGGVHIQEEDEDEEDKEETVSSSTPSS</sequence>
<keyword evidence="3" id="KW-1185">Reference proteome</keyword>
<feature type="compositionally biased region" description="Pro residues" evidence="1">
    <location>
        <begin position="271"/>
        <end position="285"/>
    </location>
</feature>
<evidence type="ECO:0000256" key="1">
    <source>
        <dbReference type="SAM" id="MobiDB-lite"/>
    </source>
</evidence>
<dbReference type="EMBL" id="FO082271">
    <property type="protein sequence ID" value="CCO17780.1"/>
    <property type="molecule type" value="Genomic_DNA"/>
</dbReference>
<organism evidence="2 3">
    <name type="scientific">Bathycoccus prasinos</name>
    <dbReference type="NCBI Taxonomy" id="41875"/>
    <lineage>
        <taxon>Eukaryota</taxon>
        <taxon>Viridiplantae</taxon>
        <taxon>Chlorophyta</taxon>
        <taxon>Mamiellophyceae</taxon>
        <taxon>Mamiellales</taxon>
        <taxon>Bathycoccaceae</taxon>
        <taxon>Bathycoccus</taxon>
    </lineage>
</organism>